<accession>A0A3M0Z1J3</accession>
<dbReference type="EMBL" id="RFKV01000023">
    <property type="protein sequence ID" value="RMD77537.1"/>
    <property type="molecule type" value="Genomic_DNA"/>
</dbReference>
<gene>
    <name evidence="1" type="ORF">D6810_00670</name>
</gene>
<proteinExistence type="predicted"/>
<sequence>MRKVFLLLIFYLLTFFIFKNIDWRVLVDPSLESYNQNEKFYTNLIALLSFKEINFYDLHFKLIKSESIDSSVIEEINNEDFRVFNESVLKGNLEVFGAYYDIKRSEKEKKWSDLTTSDKNLKFGSFINRFKSTLEQRNKKIIELLRADKEINYTIFTLVGDVSYSDYSKNIINIKSLFKTFYQAAKFIRKLGLEVDVNSITVPNIRQVEVKVRNCKIRLDIESDINEQTKRLKYILDNYAIEKLSYIDVTTDKMSVTFL</sequence>
<evidence type="ECO:0000313" key="2">
    <source>
        <dbReference type="Proteomes" id="UP000269410"/>
    </source>
</evidence>
<dbReference type="AlphaFoldDB" id="A0A3M0Z1J3"/>
<reference evidence="1 2" key="1">
    <citation type="submission" date="2018-10" db="EMBL/GenBank/DDBJ databases">
        <title>Thermophilic Lithotrophy and Phototrophy in an Intertidal, Iron-rich, Geothermal Spring.</title>
        <authorList>
            <person name="Ward L.M."/>
            <person name="Idei A."/>
            <person name="Nakagawa M."/>
            <person name="Ueno Y."/>
            <person name="Fischer W."/>
            <person name="Mcglynn S.E."/>
        </authorList>
    </citation>
    <scope>NUCLEOTIDE SEQUENCE [LARGE SCALE GENOMIC DNA]</scope>
    <source>
        <strain evidence="1">J137</strain>
    </source>
</reference>
<name>A0A3M0Z1J3_9BACT</name>
<evidence type="ECO:0000313" key="1">
    <source>
        <dbReference type="EMBL" id="RMD77537.1"/>
    </source>
</evidence>
<protein>
    <submittedName>
        <fullName evidence="1">Uncharacterized protein</fullName>
    </submittedName>
</protein>
<dbReference type="Proteomes" id="UP000269410">
    <property type="component" value="Unassembled WGS sequence"/>
</dbReference>
<comment type="caution">
    <text evidence="1">The sequence shown here is derived from an EMBL/GenBank/DDBJ whole genome shotgun (WGS) entry which is preliminary data.</text>
</comment>
<organism evidence="1 2">
    <name type="scientific">Candidatus Dojkabacteria bacterium</name>
    <dbReference type="NCBI Taxonomy" id="2099670"/>
    <lineage>
        <taxon>Bacteria</taxon>
        <taxon>Candidatus Dojkabacteria</taxon>
    </lineage>
</organism>